<evidence type="ECO:0000256" key="8">
    <source>
        <dbReference type="ARBA" id="ARBA00007743"/>
    </source>
</evidence>
<keyword evidence="12" id="KW-0770">Synapse</keyword>
<comment type="subcellular location">
    <subcellularLocation>
        <location evidence="5">Cytoplasmic vesicle</location>
        <location evidence="5">Autophagosome</location>
    </subcellularLocation>
    <subcellularLocation>
        <location evidence="3">Cytoplasmic vesicle</location>
        <location evidence="3">Secretory vesicle</location>
        <location evidence="3">Synaptic vesicle</location>
    </subcellularLocation>
    <subcellularLocation>
        <location evidence="4">Early endosome</location>
    </subcellularLocation>
    <subcellularLocation>
        <location evidence="6">Golgi apparatus</location>
        <location evidence="6">trans-Golgi network</location>
    </subcellularLocation>
    <subcellularLocation>
        <location evidence="7">Late endosome</location>
    </subcellularLocation>
    <subcellularLocation>
        <location evidence="1">Membrane</location>
        <topology evidence="1">Multi-pass membrane protein</topology>
    </subcellularLocation>
    <subcellularLocation>
        <location evidence="2">Recycling endosome</location>
    </subcellularLocation>
</comment>
<accession>A0A6F9DVS1</accession>
<reference evidence="19" key="1">
    <citation type="submission" date="2020-04" db="EMBL/GenBank/DDBJ databases">
        <authorList>
            <person name="Neveu A P."/>
        </authorList>
    </citation>
    <scope>NUCLEOTIDE SEQUENCE</scope>
    <source>
        <tissue evidence="19">Whole embryo</tissue>
    </source>
</reference>
<dbReference type="GO" id="GO:0005770">
    <property type="term" value="C:late endosome"/>
    <property type="evidence" value="ECO:0007669"/>
    <property type="project" value="UniProtKB-SubCell"/>
</dbReference>
<keyword evidence="14 18" id="KW-0472">Membrane</keyword>
<evidence type="ECO:0000256" key="11">
    <source>
        <dbReference type="ARBA" id="ARBA00022989"/>
    </source>
</evidence>
<keyword evidence="10" id="KW-0967">Endosome</keyword>
<comment type="similarity">
    <text evidence="8">Belongs to the TMEM134/TMEM230 family.</text>
</comment>
<evidence type="ECO:0000256" key="7">
    <source>
        <dbReference type="ARBA" id="ARBA00004603"/>
    </source>
</evidence>
<dbReference type="PANTHER" id="PTHR15664">
    <property type="entry name" value="C20ORF30 PROTEIN"/>
    <property type="match status" value="1"/>
</dbReference>
<evidence type="ECO:0000256" key="2">
    <source>
        <dbReference type="ARBA" id="ARBA00004172"/>
    </source>
</evidence>
<keyword evidence="13" id="KW-0333">Golgi apparatus</keyword>
<evidence type="ECO:0000256" key="15">
    <source>
        <dbReference type="ARBA" id="ARBA00023329"/>
    </source>
</evidence>
<dbReference type="GO" id="GO:0008021">
    <property type="term" value="C:synaptic vesicle"/>
    <property type="evidence" value="ECO:0007669"/>
    <property type="project" value="UniProtKB-SubCell"/>
</dbReference>
<evidence type="ECO:0000256" key="6">
    <source>
        <dbReference type="ARBA" id="ARBA00004601"/>
    </source>
</evidence>
<evidence type="ECO:0000256" key="16">
    <source>
        <dbReference type="ARBA" id="ARBA00024003"/>
    </source>
</evidence>
<evidence type="ECO:0000256" key="4">
    <source>
        <dbReference type="ARBA" id="ARBA00004412"/>
    </source>
</evidence>
<feature type="transmembrane region" description="Helical" evidence="18">
    <location>
        <begin position="74"/>
        <end position="92"/>
    </location>
</feature>
<keyword evidence="11 18" id="KW-1133">Transmembrane helix</keyword>
<dbReference type="PANTHER" id="PTHR15664:SF6">
    <property type="entry name" value="TRANSMEMBRANE PROTEIN 230"/>
    <property type="match status" value="1"/>
</dbReference>
<keyword evidence="9 18" id="KW-0812">Transmembrane</keyword>
<dbReference type="GO" id="GO:0005794">
    <property type="term" value="C:Golgi apparatus"/>
    <property type="evidence" value="ECO:0007669"/>
    <property type="project" value="UniProtKB-SubCell"/>
</dbReference>
<name>A0A6F9DVS1_9ASCI</name>
<dbReference type="Pfam" id="PF05915">
    <property type="entry name" value="TMEM_230_134"/>
    <property type="match status" value="1"/>
</dbReference>
<keyword evidence="15" id="KW-0968">Cytoplasmic vesicle</keyword>
<evidence type="ECO:0000256" key="9">
    <source>
        <dbReference type="ARBA" id="ARBA00022692"/>
    </source>
</evidence>
<dbReference type="AlphaFoldDB" id="A0A6F9DVS1"/>
<evidence type="ECO:0000256" key="14">
    <source>
        <dbReference type="ARBA" id="ARBA00023136"/>
    </source>
</evidence>
<dbReference type="GO" id="GO:0016020">
    <property type="term" value="C:membrane"/>
    <property type="evidence" value="ECO:0007669"/>
    <property type="project" value="UniProtKB-SubCell"/>
</dbReference>
<proteinExistence type="evidence at transcript level"/>
<evidence type="ECO:0000256" key="18">
    <source>
        <dbReference type="SAM" id="Phobius"/>
    </source>
</evidence>
<comment type="function">
    <text evidence="16">Involved in trafficking and recycling of synaptic vesicles.</text>
</comment>
<evidence type="ECO:0000256" key="5">
    <source>
        <dbReference type="ARBA" id="ARBA00004419"/>
    </source>
</evidence>
<feature type="transmembrane region" description="Helical" evidence="18">
    <location>
        <begin position="40"/>
        <end position="62"/>
    </location>
</feature>
<dbReference type="GO" id="GO:0055037">
    <property type="term" value="C:recycling endosome"/>
    <property type="evidence" value="ECO:0007669"/>
    <property type="project" value="UniProtKB-SubCell"/>
</dbReference>
<evidence type="ECO:0000256" key="1">
    <source>
        <dbReference type="ARBA" id="ARBA00004141"/>
    </source>
</evidence>
<dbReference type="InterPro" id="IPR044234">
    <property type="entry name" value="TMEM230"/>
</dbReference>
<dbReference type="InterPro" id="IPR008590">
    <property type="entry name" value="TMEM_230/134"/>
</dbReference>
<organism evidence="19">
    <name type="scientific">Phallusia mammillata</name>
    <dbReference type="NCBI Taxonomy" id="59560"/>
    <lineage>
        <taxon>Eukaryota</taxon>
        <taxon>Metazoa</taxon>
        <taxon>Chordata</taxon>
        <taxon>Tunicata</taxon>
        <taxon>Ascidiacea</taxon>
        <taxon>Phlebobranchia</taxon>
        <taxon>Ascidiidae</taxon>
        <taxon>Phallusia</taxon>
    </lineage>
</organism>
<evidence type="ECO:0000313" key="19">
    <source>
        <dbReference type="EMBL" id="CAB3267076.1"/>
    </source>
</evidence>
<dbReference type="GO" id="GO:0048489">
    <property type="term" value="P:synaptic vesicle transport"/>
    <property type="evidence" value="ECO:0007669"/>
    <property type="project" value="TreeGrafter"/>
</dbReference>
<dbReference type="GO" id="GO:0005776">
    <property type="term" value="C:autophagosome"/>
    <property type="evidence" value="ECO:0007669"/>
    <property type="project" value="UniProtKB-SubCell"/>
</dbReference>
<sequence>MSIPSVRYQKFTRAYGSGSEGDVYTALQFKKSEPKVPWRAIGVATVLFAVGSTLIIIGSLLLTGYIDAEYSDRTWPVLILGIITFLPGFYQLRIAYLAWMGYSGYSFDDIPDYND</sequence>
<gene>
    <name evidence="19" type="primary">Tmem230</name>
</gene>
<evidence type="ECO:0000256" key="12">
    <source>
        <dbReference type="ARBA" id="ARBA00023018"/>
    </source>
</evidence>
<evidence type="ECO:0000256" key="10">
    <source>
        <dbReference type="ARBA" id="ARBA00022753"/>
    </source>
</evidence>
<evidence type="ECO:0000256" key="17">
    <source>
        <dbReference type="ARBA" id="ARBA00024088"/>
    </source>
</evidence>
<protein>
    <recommendedName>
        <fullName evidence="17">Transmembrane protein 230</fullName>
    </recommendedName>
</protein>
<dbReference type="GO" id="GO:0005769">
    <property type="term" value="C:early endosome"/>
    <property type="evidence" value="ECO:0007669"/>
    <property type="project" value="UniProtKB-SubCell"/>
</dbReference>
<dbReference type="EMBL" id="LR791214">
    <property type="protein sequence ID" value="CAB3267076.1"/>
    <property type="molecule type" value="mRNA"/>
</dbReference>
<evidence type="ECO:0000256" key="3">
    <source>
        <dbReference type="ARBA" id="ARBA00004234"/>
    </source>
</evidence>
<evidence type="ECO:0000256" key="13">
    <source>
        <dbReference type="ARBA" id="ARBA00023034"/>
    </source>
</evidence>